<dbReference type="AlphaFoldDB" id="A0A3M6UVS7"/>
<dbReference type="OrthoDB" id="5974084at2759"/>
<accession>A0A3M6UVS7</accession>
<evidence type="ECO:0000313" key="1">
    <source>
        <dbReference type="EMBL" id="RMX57813.1"/>
    </source>
</evidence>
<name>A0A3M6UVS7_POCDA</name>
<proteinExistence type="predicted"/>
<dbReference type="EMBL" id="RCHS01000607">
    <property type="protein sequence ID" value="RMX57813.1"/>
    <property type="molecule type" value="Genomic_DNA"/>
</dbReference>
<sequence length="97" mass="11209">MPITSNLADLMAHQEGTAEKYYRVFEKNKSSVKASKKLHGVMRNCEKNDKELGTRKEVNEFREYELVTANSLGMERAPWKEESLQTLQNLFAKEISL</sequence>
<organism evidence="1 2">
    <name type="scientific">Pocillopora damicornis</name>
    <name type="common">Cauliflower coral</name>
    <name type="synonym">Millepora damicornis</name>
    <dbReference type="NCBI Taxonomy" id="46731"/>
    <lineage>
        <taxon>Eukaryota</taxon>
        <taxon>Metazoa</taxon>
        <taxon>Cnidaria</taxon>
        <taxon>Anthozoa</taxon>
        <taxon>Hexacorallia</taxon>
        <taxon>Scleractinia</taxon>
        <taxon>Astrocoeniina</taxon>
        <taxon>Pocilloporidae</taxon>
        <taxon>Pocillopora</taxon>
    </lineage>
</organism>
<protein>
    <submittedName>
        <fullName evidence="1">Uncharacterized protein</fullName>
    </submittedName>
</protein>
<evidence type="ECO:0000313" key="2">
    <source>
        <dbReference type="Proteomes" id="UP000275408"/>
    </source>
</evidence>
<dbReference type="Proteomes" id="UP000275408">
    <property type="component" value="Unassembled WGS sequence"/>
</dbReference>
<keyword evidence="2" id="KW-1185">Reference proteome</keyword>
<gene>
    <name evidence="1" type="ORF">pdam_00020691</name>
</gene>
<comment type="caution">
    <text evidence="1">The sequence shown here is derived from an EMBL/GenBank/DDBJ whole genome shotgun (WGS) entry which is preliminary data.</text>
</comment>
<reference evidence="1 2" key="1">
    <citation type="journal article" date="2018" name="Sci. Rep.">
        <title>Comparative analysis of the Pocillopora damicornis genome highlights role of immune system in coral evolution.</title>
        <authorList>
            <person name="Cunning R."/>
            <person name="Bay R.A."/>
            <person name="Gillette P."/>
            <person name="Baker A.C."/>
            <person name="Traylor-Knowles N."/>
        </authorList>
    </citation>
    <scope>NUCLEOTIDE SEQUENCE [LARGE SCALE GENOMIC DNA]</scope>
    <source>
        <strain evidence="1">RSMAS</strain>
        <tissue evidence="1">Whole animal</tissue>
    </source>
</reference>